<feature type="domain" description="BTB" evidence="15">
    <location>
        <begin position="32"/>
        <end position="131"/>
    </location>
</feature>
<evidence type="ECO:0000313" key="18">
    <source>
        <dbReference type="Proteomes" id="UP000320333"/>
    </source>
</evidence>
<dbReference type="GO" id="GO:0005789">
    <property type="term" value="C:endoplasmic reticulum membrane"/>
    <property type="evidence" value="ECO:0007669"/>
    <property type="project" value="TreeGrafter"/>
</dbReference>
<keyword evidence="6" id="KW-0276">Fatty acid metabolism</keyword>
<protein>
    <recommendedName>
        <fullName evidence="19">Cytochrome b5 heme-binding domain-containing protein</fullName>
    </recommendedName>
</protein>
<feature type="transmembrane region" description="Helical" evidence="14">
    <location>
        <begin position="449"/>
        <end position="470"/>
    </location>
</feature>
<dbReference type="CDD" id="cd03505">
    <property type="entry name" value="Delta9-FADS-like"/>
    <property type="match status" value="1"/>
</dbReference>
<evidence type="ECO:0000256" key="13">
    <source>
        <dbReference type="SAM" id="MobiDB-lite"/>
    </source>
</evidence>
<evidence type="ECO:0000256" key="12">
    <source>
        <dbReference type="ARBA" id="ARBA00023160"/>
    </source>
</evidence>
<evidence type="ECO:0000256" key="4">
    <source>
        <dbReference type="ARBA" id="ARBA00022692"/>
    </source>
</evidence>
<dbReference type="Pfam" id="PF00651">
    <property type="entry name" value="BTB"/>
    <property type="match status" value="1"/>
</dbReference>
<dbReference type="InterPro" id="IPR011333">
    <property type="entry name" value="SKP1/BTB/POZ_sf"/>
</dbReference>
<comment type="subcellular location">
    <subcellularLocation>
        <location evidence="1">Membrane</location>
        <topology evidence="1">Multi-pass membrane protein</topology>
    </subcellularLocation>
</comment>
<feature type="transmembrane region" description="Helical" evidence="14">
    <location>
        <begin position="477"/>
        <end position="496"/>
    </location>
</feature>
<feature type="transmembrane region" description="Helical" evidence="14">
    <location>
        <begin position="591"/>
        <end position="611"/>
    </location>
</feature>
<organism evidence="17 18">
    <name type="scientific">Chytriomyces confervae</name>
    <dbReference type="NCBI Taxonomy" id="246404"/>
    <lineage>
        <taxon>Eukaryota</taxon>
        <taxon>Fungi</taxon>
        <taxon>Fungi incertae sedis</taxon>
        <taxon>Chytridiomycota</taxon>
        <taxon>Chytridiomycota incertae sedis</taxon>
        <taxon>Chytridiomycetes</taxon>
        <taxon>Chytridiales</taxon>
        <taxon>Chytriomycetaceae</taxon>
        <taxon>Chytriomyces</taxon>
    </lineage>
</organism>
<accession>A0A507E328</accession>
<dbReference type="InterPro" id="IPR005804">
    <property type="entry name" value="FA_desaturase_dom"/>
</dbReference>
<dbReference type="GO" id="GO:0005506">
    <property type="term" value="F:iron ion binding"/>
    <property type="evidence" value="ECO:0007669"/>
    <property type="project" value="TreeGrafter"/>
</dbReference>
<dbReference type="InterPro" id="IPR001199">
    <property type="entry name" value="Cyt_B5-like_heme/steroid-bd"/>
</dbReference>
<dbReference type="Proteomes" id="UP000320333">
    <property type="component" value="Unassembled WGS sequence"/>
</dbReference>
<keyword evidence="10" id="KW-0443">Lipid metabolism</keyword>
<dbReference type="PROSITE" id="PS50097">
    <property type="entry name" value="BTB"/>
    <property type="match status" value="1"/>
</dbReference>
<dbReference type="InterPro" id="IPR036400">
    <property type="entry name" value="Cyt_B5-like_heme/steroid_sf"/>
</dbReference>
<keyword evidence="11 14" id="KW-0472">Membrane</keyword>
<dbReference type="SUPFAM" id="SSF55856">
    <property type="entry name" value="Cytochrome b5-like heme/steroid binding domain"/>
    <property type="match status" value="1"/>
</dbReference>
<evidence type="ECO:0000256" key="5">
    <source>
        <dbReference type="ARBA" id="ARBA00022723"/>
    </source>
</evidence>
<dbReference type="Gene3D" id="3.30.710.10">
    <property type="entry name" value="Potassium Channel Kv1.1, Chain A"/>
    <property type="match status" value="1"/>
</dbReference>
<dbReference type="PRINTS" id="PR00075">
    <property type="entry name" value="FACDDSATRASE"/>
</dbReference>
<keyword evidence="7 14" id="KW-1133">Transmembrane helix</keyword>
<evidence type="ECO:0000256" key="14">
    <source>
        <dbReference type="SAM" id="Phobius"/>
    </source>
</evidence>
<dbReference type="Pfam" id="PF00487">
    <property type="entry name" value="FA_desaturase"/>
    <property type="match status" value="1"/>
</dbReference>
<evidence type="ECO:0000256" key="9">
    <source>
        <dbReference type="ARBA" id="ARBA00023004"/>
    </source>
</evidence>
<feature type="transmembrane region" description="Helical" evidence="14">
    <location>
        <begin position="617"/>
        <end position="640"/>
    </location>
</feature>
<dbReference type="STRING" id="246404.A0A507E328"/>
<evidence type="ECO:0000256" key="1">
    <source>
        <dbReference type="ARBA" id="ARBA00004141"/>
    </source>
</evidence>
<feature type="transmembrane region" description="Helical" evidence="14">
    <location>
        <begin position="508"/>
        <end position="530"/>
    </location>
</feature>
<comment type="caution">
    <text evidence="17">The sequence shown here is derived from an EMBL/GenBank/DDBJ whole genome shotgun (WGS) entry which is preliminary data.</text>
</comment>
<keyword evidence="9" id="KW-0408">Iron</keyword>
<dbReference type="PROSITE" id="PS00476">
    <property type="entry name" value="FATTY_ACID_DESATUR_1"/>
    <property type="match status" value="1"/>
</dbReference>
<evidence type="ECO:0008006" key="19">
    <source>
        <dbReference type="Google" id="ProtNLM"/>
    </source>
</evidence>
<dbReference type="InterPro" id="IPR000210">
    <property type="entry name" value="BTB/POZ_dom"/>
</dbReference>
<keyword evidence="8" id="KW-0560">Oxidoreductase</keyword>
<dbReference type="OrthoDB" id="10260134at2759"/>
<dbReference type="Pfam" id="PF00173">
    <property type="entry name" value="Cyt-b5"/>
    <property type="match status" value="1"/>
</dbReference>
<dbReference type="InterPro" id="IPR015876">
    <property type="entry name" value="Acyl-CoA_DS"/>
</dbReference>
<comment type="similarity">
    <text evidence="2">Belongs to the fatty acid desaturase type 1 family.</text>
</comment>
<reference evidence="17 18" key="1">
    <citation type="journal article" date="2019" name="Sci. Rep.">
        <title>Comparative genomics of chytrid fungi reveal insights into the obligate biotrophic and pathogenic lifestyle of Synchytrium endobioticum.</title>
        <authorList>
            <person name="van de Vossenberg B.T.L.H."/>
            <person name="Warris S."/>
            <person name="Nguyen H.D.T."/>
            <person name="van Gent-Pelzer M.P.E."/>
            <person name="Joly D.L."/>
            <person name="van de Geest H.C."/>
            <person name="Bonants P.J.M."/>
            <person name="Smith D.S."/>
            <person name="Levesque C.A."/>
            <person name="van der Lee T.A.J."/>
        </authorList>
    </citation>
    <scope>NUCLEOTIDE SEQUENCE [LARGE SCALE GENOMIC DNA]</scope>
    <source>
        <strain evidence="17 18">CBS 675.73</strain>
    </source>
</reference>
<sequence length="834" mass="93699">MLKQIPPSPPVETRNKASSTLLGLIRKDTAYADVDLILKDGIVLTAHAVVLASTSDYYKEALSEKWTAKAVKVIEVAEDETGSPEAHISKKRQLSQKSSSKKITLNHPNVNTETAKIVLDYMYLGDVEIPPSLASSVIVFANEIMVFSLVQKCADILVKEETLSVQNALAFYFLCDRIHAIEDRKSIGLGKMMQNLPLSLESGREIYRKEGFQIEVASKMIEALLPVVELFKISPANSCLMEPFQVLLSESMQRMLAFHLKGTTRSGGNRWKSDVPYQPDALENVVYVIKQYLPAHLRDYDALDYVLLFHGEPGTRTECHLQSDLHEARIGKQNTLTLVKLKTGTIFGEFSAEACTNLYQHNSSHASFVFLITPSGVLRRLPTTNSVWNRGAVEFYDAPESEWHSAASAHRNSATSTLVMANAQIPDKLMQAPTTTHARTPQKTGERVWWINVFFVAAMHAAALATLVLVTPTWQTTTLTVLTIIAGELGITMGYHRLWSHAAYTATPALRILLACMGALGFQGSIRWWVLRHRLHHRYTDDNTHDPYSAKRGFWFSHMGWIFAKPRYERMSMVDARDLDSDSVVVFQHKYFVPVALSLCFVAPFMLGLLWDDGYAAFLYAGIVARIVIWHLTFCINSFAHWIGDQQFSTESTARGTFLLAVLTQGEGYHNFHHEFPKDYRNGIHPLDWDPTKWLIYLSARIGLASNLYTYPENEINKARVTTMEALAREARKKLDWGPSVDSLPVLSWNVDSISKSVGHDVWIGLDGFVLDVRAFRSEHPGGQKVVDIYLRKNATKAFYGVLNNHSKSARSMVEMLRVAKIEGGDASLLKKED</sequence>
<dbReference type="GO" id="GO:0006636">
    <property type="term" value="P:unsaturated fatty acid biosynthetic process"/>
    <property type="evidence" value="ECO:0007669"/>
    <property type="project" value="TreeGrafter"/>
</dbReference>
<gene>
    <name evidence="17" type="ORF">CcCBS67573_g09188</name>
</gene>
<feature type="domain" description="Cytochrome b5 heme-binding" evidence="16">
    <location>
        <begin position="719"/>
        <end position="823"/>
    </location>
</feature>
<keyword evidence="18" id="KW-1185">Reference proteome</keyword>
<dbReference type="PROSITE" id="PS50255">
    <property type="entry name" value="CYTOCHROME_B5_2"/>
    <property type="match status" value="1"/>
</dbReference>
<evidence type="ECO:0000256" key="3">
    <source>
        <dbReference type="ARBA" id="ARBA00022516"/>
    </source>
</evidence>
<keyword evidence="4 14" id="KW-0812">Transmembrane</keyword>
<evidence type="ECO:0000259" key="15">
    <source>
        <dbReference type="PROSITE" id="PS50097"/>
    </source>
</evidence>
<dbReference type="AlphaFoldDB" id="A0A507E328"/>
<evidence type="ECO:0000256" key="7">
    <source>
        <dbReference type="ARBA" id="ARBA00022989"/>
    </source>
</evidence>
<name>A0A507E328_9FUNG</name>
<evidence type="ECO:0000256" key="11">
    <source>
        <dbReference type="ARBA" id="ARBA00023136"/>
    </source>
</evidence>
<feature type="region of interest" description="Disordered" evidence="13">
    <location>
        <begin position="84"/>
        <end position="103"/>
    </location>
</feature>
<dbReference type="EMBL" id="QEAP01000748">
    <property type="protein sequence ID" value="TPX58141.1"/>
    <property type="molecule type" value="Genomic_DNA"/>
</dbReference>
<dbReference type="SMART" id="SM01117">
    <property type="entry name" value="Cyt-b5"/>
    <property type="match status" value="1"/>
</dbReference>
<keyword evidence="5" id="KW-0479">Metal-binding</keyword>
<keyword evidence="3" id="KW-0444">Lipid biosynthesis</keyword>
<keyword evidence="12" id="KW-0275">Fatty acid biosynthesis</keyword>
<dbReference type="SUPFAM" id="SSF54695">
    <property type="entry name" value="POZ domain"/>
    <property type="match status" value="1"/>
</dbReference>
<evidence type="ECO:0000256" key="6">
    <source>
        <dbReference type="ARBA" id="ARBA00022832"/>
    </source>
</evidence>
<dbReference type="SMART" id="SM00225">
    <property type="entry name" value="BTB"/>
    <property type="match status" value="1"/>
</dbReference>
<dbReference type="Gene3D" id="3.10.120.10">
    <property type="entry name" value="Cytochrome b5-like heme/steroid binding domain"/>
    <property type="match status" value="1"/>
</dbReference>
<evidence type="ECO:0000256" key="8">
    <source>
        <dbReference type="ARBA" id="ARBA00023002"/>
    </source>
</evidence>
<proteinExistence type="inferred from homology"/>
<evidence type="ECO:0000256" key="2">
    <source>
        <dbReference type="ARBA" id="ARBA00009295"/>
    </source>
</evidence>
<evidence type="ECO:0000259" key="16">
    <source>
        <dbReference type="PROSITE" id="PS50255"/>
    </source>
</evidence>
<dbReference type="PANTHER" id="PTHR11351">
    <property type="entry name" value="ACYL-COA DESATURASE"/>
    <property type="match status" value="1"/>
</dbReference>
<dbReference type="InterPro" id="IPR001522">
    <property type="entry name" value="FADS-1_CS"/>
</dbReference>
<evidence type="ECO:0000256" key="10">
    <source>
        <dbReference type="ARBA" id="ARBA00023098"/>
    </source>
</evidence>
<dbReference type="GO" id="GO:0004768">
    <property type="term" value="F:stearoyl-CoA 9-desaturase activity"/>
    <property type="evidence" value="ECO:0007669"/>
    <property type="project" value="TreeGrafter"/>
</dbReference>
<evidence type="ECO:0000313" key="17">
    <source>
        <dbReference type="EMBL" id="TPX58141.1"/>
    </source>
</evidence>
<dbReference type="PANTHER" id="PTHR11351:SF31">
    <property type="entry name" value="DESATURASE 1, ISOFORM A-RELATED"/>
    <property type="match status" value="1"/>
</dbReference>